<feature type="transmembrane region" description="Helical" evidence="5">
    <location>
        <begin position="397"/>
        <end position="430"/>
    </location>
</feature>
<keyword evidence="8" id="KW-1185">Reference proteome</keyword>
<evidence type="ECO:0000313" key="7">
    <source>
        <dbReference type="EMBL" id="KAF7682418.1"/>
    </source>
</evidence>
<keyword evidence="4 5" id="KW-0472">Membrane</keyword>
<dbReference type="InterPro" id="IPR052706">
    <property type="entry name" value="Membrane-Transporter-like"/>
</dbReference>
<evidence type="ECO:0000313" key="8">
    <source>
        <dbReference type="Proteomes" id="UP001516464"/>
    </source>
</evidence>
<organism evidence="7 8">
    <name type="scientific">Astathelohania contejeani</name>
    <dbReference type="NCBI Taxonomy" id="164912"/>
    <lineage>
        <taxon>Eukaryota</taxon>
        <taxon>Fungi</taxon>
        <taxon>Fungi incertae sedis</taxon>
        <taxon>Microsporidia</taxon>
        <taxon>Astathelohaniidae</taxon>
        <taxon>Astathelohania</taxon>
    </lineage>
</organism>
<evidence type="ECO:0000256" key="1">
    <source>
        <dbReference type="ARBA" id="ARBA00004141"/>
    </source>
</evidence>
<name>A0ABQ7HWA3_9MICR</name>
<feature type="domain" description="SLC26A/SulP transporter" evidence="6">
    <location>
        <begin position="180"/>
        <end position="399"/>
    </location>
</feature>
<dbReference type="EMBL" id="SBIQ01000268">
    <property type="protein sequence ID" value="KAF7682418.1"/>
    <property type="molecule type" value="Genomic_DNA"/>
</dbReference>
<accession>A0ABQ7HWA3</accession>
<dbReference type="PANTHER" id="PTHR43310:SF4">
    <property type="entry name" value="AFR304WP"/>
    <property type="match status" value="1"/>
</dbReference>
<keyword evidence="3 5" id="KW-1133">Transmembrane helix</keyword>
<dbReference type="PANTHER" id="PTHR43310">
    <property type="entry name" value="SULFATE TRANSPORTER YBAR-RELATED"/>
    <property type="match status" value="1"/>
</dbReference>
<dbReference type="Pfam" id="PF00916">
    <property type="entry name" value="Sulfate_transp"/>
    <property type="match status" value="1"/>
</dbReference>
<evidence type="ECO:0000259" key="6">
    <source>
        <dbReference type="Pfam" id="PF00916"/>
    </source>
</evidence>
<evidence type="ECO:0000256" key="2">
    <source>
        <dbReference type="ARBA" id="ARBA00022692"/>
    </source>
</evidence>
<evidence type="ECO:0000256" key="5">
    <source>
        <dbReference type="SAM" id="Phobius"/>
    </source>
</evidence>
<evidence type="ECO:0000256" key="3">
    <source>
        <dbReference type="ARBA" id="ARBA00022989"/>
    </source>
</evidence>
<sequence>MKSPDSLNNRKIDATLIIKKGLGYSLPSILATILILMDVLSYGRSIMKNIQGADEGEITNINMSIHLYSTIISQIISSLITTIKGGVLTTPIIEIYPIIQNIQEICTNFKDSKEFIISNTFTCMFCSIIFLAIITLIFIYFKITNIINFLPRPILLGFLLMVGIKQMEMGYDSIKYNSGYLFIILLIIFSIGAYLIDLFLPSIFIPGYIILLIGGIHLILRGVVGLSLNEMTRNGWIGKKESTQLSIQLIYKYFRVSELSLEVIFKNSINMLSIAIMSLIYLPLKLSTFEITMNTPIDYTKEYYSNLFMNLGSSLVFLPTRISPTYSIMFNKFGATNRINSFISSIMLVSIAFYGTMIKYYIPNVIIGVFPFYIGISFCLSSLYAPIKIINLSEYIIMLLCACFCYFFGTAKGIFFGIISYVFLFSYYYLKEIGFEKSDSIKISEDMSYFSINKIILSFNVIKIIKCLDNSQKDVDIVLDFSTCRIVDYTSAILIIDRLKKDKTSNNRNIYWIGEPKNIKLGSYCNGLGLCQKYEVDLKNKFEHMSL</sequence>
<feature type="transmembrane region" description="Helical" evidence="5">
    <location>
        <begin position="368"/>
        <end position="385"/>
    </location>
</feature>
<keyword evidence="2 5" id="KW-0812">Transmembrane</keyword>
<feature type="transmembrane region" description="Helical" evidence="5">
    <location>
        <begin position="120"/>
        <end position="140"/>
    </location>
</feature>
<dbReference type="Proteomes" id="UP001516464">
    <property type="component" value="Unassembled WGS sequence"/>
</dbReference>
<feature type="transmembrane region" description="Helical" evidence="5">
    <location>
        <begin position="202"/>
        <end position="224"/>
    </location>
</feature>
<feature type="transmembrane region" description="Helical" evidence="5">
    <location>
        <begin position="21"/>
        <end position="43"/>
    </location>
</feature>
<reference evidence="7 8" key="1">
    <citation type="submission" date="2019-01" db="EMBL/GenBank/DDBJ databases">
        <title>Genomes sequencing and comparative genomics of infectious freshwater microsporidia, Cucumispora dikerogammari and Thelohania contejeani.</title>
        <authorList>
            <person name="Cormier A."/>
            <person name="Giraud I."/>
            <person name="Wattier R."/>
            <person name="Teixeira M."/>
            <person name="Grandjean F."/>
            <person name="Rigaud T."/>
            <person name="Cordaux R."/>
        </authorList>
    </citation>
    <scope>NUCLEOTIDE SEQUENCE [LARGE SCALE GENOMIC DNA]</scope>
    <source>
        <strain evidence="7">T1</strain>
        <tissue evidence="7">Spores</tissue>
    </source>
</reference>
<dbReference type="InterPro" id="IPR011547">
    <property type="entry name" value="SLC26A/SulP_dom"/>
</dbReference>
<feature type="transmembrane region" description="Helical" evidence="5">
    <location>
        <begin position="341"/>
        <end position="362"/>
    </location>
</feature>
<feature type="transmembrane region" description="Helical" evidence="5">
    <location>
        <begin position="63"/>
        <end position="83"/>
    </location>
</feature>
<proteinExistence type="predicted"/>
<gene>
    <name evidence="7" type="ORF">TCON_2355</name>
</gene>
<feature type="transmembrane region" description="Helical" evidence="5">
    <location>
        <begin position="146"/>
        <end position="164"/>
    </location>
</feature>
<comment type="caution">
    <text evidence="7">The sequence shown here is derived from an EMBL/GenBank/DDBJ whole genome shotgun (WGS) entry which is preliminary data.</text>
</comment>
<comment type="subcellular location">
    <subcellularLocation>
        <location evidence="1">Membrane</location>
        <topology evidence="1">Multi-pass membrane protein</topology>
    </subcellularLocation>
</comment>
<feature type="transmembrane region" description="Helical" evidence="5">
    <location>
        <begin position="176"/>
        <end position="196"/>
    </location>
</feature>
<protein>
    <recommendedName>
        <fullName evidence="6">SLC26A/SulP transporter domain-containing protein</fullName>
    </recommendedName>
</protein>
<evidence type="ECO:0000256" key="4">
    <source>
        <dbReference type="ARBA" id="ARBA00023136"/>
    </source>
</evidence>